<sequence length="123" mass="12199">MAEARSQPLIGAAATAPPIAAIPREATAAALLAALAAVLPFLLGWLSVAPNRLVSPRPVALPMAQAALPLGLFLLCCLGVALLARRQALLPWAEAVAGLALLALLATLGLGAGAALEGASRLA</sequence>
<protein>
    <submittedName>
        <fullName evidence="2">ABC transporter permease</fullName>
    </submittedName>
</protein>
<reference evidence="2 3" key="1">
    <citation type="journal article" date="2009" name="Int. J. Syst. Evol. Microbiol.">
        <title>Transfer of Teichococcus ludipueritiae and Muricoccus roseus to the genus Roseomonas, as Roseomonas ludipueritiae comb. nov. and Roseomonas rosea comb. nov., respectively, and emended description of the genus Roseomonas.</title>
        <authorList>
            <person name="Sanchez-Porro C."/>
            <person name="Gallego V."/>
            <person name="Busse H.J."/>
            <person name="Kampfer P."/>
            <person name="Ventosa A."/>
        </authorList>
    </citation>
    <scope>NUCLEOTIDE SEQUENCE [LARGE SCALE GENOMIC DNA]</scope>
    <source>
        <strain evidence="2 3">DSM 14915</strain>
    </source>
</reference>
<evidence type="ECO:0000313" key="3">
    <source>
        <dbReference type="Proteomes" id="UP000603940"/>
    </source>
</evidence>
<accession>A0ABR7RCE9</accession>
<keyword evidence="1" id="KW-1133">Transmembrane helix</keyword>
<gene>
    <name evidence="2" type="ORF">IBL25_21475</name>
</gene>
<keyword evidence="3" id="KW-1185">Reference proteome</keyword>
<feature type="non-terminal residue" evidence="2">
    <location>
        <position position="123"/>
    </location>
</feature>
<feature type="transmembrane region" description="Helical" evidence="1">
    <location>
        <begin position="96"/>
        <end position="116"/>
    </location>
</feature>
<comment type="caution">
    <text evidence="2">The sequence shown here is derived from an EMBL/GenBank/DDBJ whole genome shotgun (WGS) entry which is preliminary data.</text>
</comment>
<proteinExistence type="predicted"/>
<keyword evidence="1" id="KW-0472">Membrane</keyword>
<name>A0ABR7RCE9_9PROT</name>
<keyword evidence="1" id="KW-0812">Transmembrane</keyword>
<feature type="transmembrane region" description="Helical" evidence="1">
    <location>
        <begin position="66"/>
        <end position="84"/>
    </location>
</feature>
<feature type="transmembrane region" description="Helical" evidence="1">
    <location>
        <begin position="26"/>
        <end position="46"/>
    </location>
</feature>
<organism evidence="2 3">
    <name type="scientific">Pseudoroseomonas ludipueritiae</name>
    <dbReference type="NCBI Taxonomy" id="198093"/>
    <lineage>
        <taxon>Bacteria</taxon>
        <taxon>Pseudomonadati</taxon>
        <taxon>Pseudomonadota</taxon>
        <taxon>Alphaproteobacteria</taxon>
        <taxon>Acetobacterales</taxon>
        <taxon>Acetobacteraceae</taxon>
        <taxon>Pseudoroseomonas</taxon>
    </lineage>
</organism>
<dbReference type="Proteomes" id="UP000603940">
    <property type="component" value="Unassembled WGS sequence"/>
</dbReference>
<evidence type="ECO:0000256" key="1">
    <source>
        <dbReference type="SAM" id="Phobius"/>
    </source>
</evidence>
<dbReference type="EMBL" id="JACTUZ010000155">
    <property type="protein sequence ID" value="MBC9179516.1"/>
    <property type="molecule type" value="Genomic_DNA"/>
</dbReference>
<evidence type="ECO:0000313" key="2">
    <source>
        <dbReference type="EMBL" id="MBC9179516.1"/>
    </source>
</evidence>